<organism evidence="2">
    <name type="scientific">Menopon gallinae</name>
    <name type="common">poultry shaft louse</name>
    <dbReference type="NCBI Taxonomy" id="328185"/>
    <lineage>
        <taxon>Eukaryota</taxon>
        <taxon>Metazoa</taxon>
        <taxon>Ecdysozoa</taxon>
        <taxon>Arthropoda</taxon>
        <taxon>Hexapoda</taxon>
        <taxon>Insecta</taxon>
        <taxon>Pterygota</taxon>
        <taxon>Neoptera</taxon>
        <taxon>Paraneoptera</taxon>
        <taxon>Psocodea</taxon>
        <taxon>Troctomorpha</taxon>
        <taxon>Phthiraptera</taxon>
        <taxon>Amblycera</taxon>
        <taxon>Menoponidae</taxon>
        <taxon>Menopon</taxon>
    </lineage>
</organism>
<dbReference type="PANTHER" id="PTHR12335">
    <property type="entry name" value="TIPE PROTEIN TEMPERATURE-INDUCED PARALYTIC E"/>
    <property type="match status" value="1"/>
</dbReference>
<keyword evidence="1" id="KW-0472">Membrane</keyword>
<dbReference type="InterPro" id="IPR031578">
    <property type="entry name" value="TipE"/>
</dbReference>
<sequence length="413" mass="46605">MTHQKYKERLIPKQNKGLIGGICLCQLTVVLSLVAFIYLSVAIYIPSYRAFNAGFDPTPVMCQTVETTMINNCSWASCGEWCLTKTTGFCPQIQVTVRRNGTNMEMKNCSRLNTYACLQAKPENLHRYNCNNGTECSNLSGLFNCSLGHCANMSEIFLCTYKADGVVIDSEKDNMKLNGFFECKHTRCTKIKRAFSCDRYCNTITTTGMNTYIMYDNYVYVGDCQKAVTSDDPATEIWSKDRSDKILMASCTTVDRVDSRNLRATDCLNGTLLPKSGVPKVSMNFTTLWSIYEKSNESVDAEHRFIPQQRTLTIYNLSQLYINLEGCVNTLKGECKEFLATHGRDGRNKTAQSRFPCYYNKENSARAVARFDLEKTRRELLIALIVPSVLFVISLTTLMVITRSVKVGDDTVL</sequence>
<accession>A0AAW2I148</accession>
<keyword evidence="1" id="KW-0812">Transmembrane</keyword>
<feature type="transmembrane region" description="Helical" evidence="1">
    <location>
        <begin position="21"/>
        <end position="45"/>
    </location>
</feature>
<dbReference type="GO" id="GO:0002028">
    <property type="term" value="P:regulation of sodium ion transport"/>
    <property type="evidence" value="ECO:0007669"/>
    <property type="project" value="TreeGrafter"/>
</dbReference>
<gene>
    <name evidence="2" type="ORF">PYX00_003281</name>
</gene>
<dbReference type="PANTHER" id="PTHR12335:SF3">
    <property type="entry name" value="IP11896P"/>
    <property type="match status" value="1"/>
</dbReference>
<proteinExistence type="predicted"/>
<dbReference type="GO" id="GO:0005886">
    <property type="term" value="C:plasma membrane"/>
    <property type="evidence" value="ECO:0007669"/>
    <property type="project" value="TreeGrafter"/>
</dbReference>
<keyword evidence="1" id="KW-1133">Transmembrane helix</keyword>
<name>A0AAW2I148_9NEOP</name>
<dbReference type="GO" id="GO:0017080">
    <property type="term" value="F:sodium channel regulator activity"/>
    <property type="evidence" value="ECO:0007669"/>
    <property type="project" value="TreeGrafter"/>
</dbReference>
<dbReference type="Pfam" id="PF16972">
    <property type="entry name" value="TipE"/>
    <property type="match status" value="1"/>
</dbReference>
<evidence type="ECO:0000313" key="2">
    <source>
        <dbReference type="EMBL" id="KAL0275433.1"/>
    </source>
</evidence>
<feature type="transmembrane region" description="Helical" evidence="1">
    <location>
        <begin position="380"/>
        <end position="401"/>
    </location>
</feature>
<evidence type="ECO:0000256" key="1">
    <source>
        <dbReference type="SAM" id="Phobius"/>
    </source>
</evidence>
<protein>
    <submittedName>
        <fullName evidence="2">Uncharacterized protein</fullName>
    </submittedName>
</protein>
<comment type="caution">
    <text evidence="2">The sequence shown here is derived from an EMBL/GenBank/DDBJ whole genome shotgun (WGS) entry which is preliminary data.</text>
</comment>
<dbReference type="AlphaFoldDB" id="A0AAW2I148"/>
<dbReference type="EMBL" id="JARGDH010000002">
    <property type="protein sequence ID" value="KAL0275433.1"/>
    <property type="molecule type" value="Genomic_DNA"/>
</dbReference>
<reference evidence="2" key="1">
    <citation type="journal article" date="2024" name="Gigascience">
        <title>Chromosome-level genome of the poultry shaft louse Menopon gallinae provides insight into the host-switching and adaptive evolution of parasitic lice.</title>
        <authorList>
            <person name="Xu Y."/>
            <person name="Ma L."/>
            <person name="Liu S."/>
            <person name="Liang Y."/>
            <person name="Liu Q."/>
            <person name="He Z."/>
            <person name="Tian L."/>
            <person name="Duan Y."/>
            <person name="Cai W."/>
            <person name="Li H."/>
            <person name="Song F."/>
        </authorList>
    </citation>
    <scope>NUCLEOTIDE SEQUENCE</scope>
    <source>
        <strain evidence="2">Cailab_2023a</strain>
    </source>
</reference>